<proteinExistence type="predicted"/>
<dbReference type="EMBL" id="JARAKF010000001">
    <property type="protein sequence ID" value="MDU8997288.1"/>
    <property type="molecule type" value="Genomic_DNA"/>
</dbReference>
<comment type="caution">
    <text evidence="1">The sequence shown here is derived from an EMBL/GenBank/DDBJ whole genome shotgun (WGS) entry which is preliminary data.</text>
</comment>
<dbReference type="InterPro" id="IPR046300">
    <property type="entry name" value="DUF6415"/>
</dbReference>
<dbReference type="Proteomes" id="UP001257627">
    <property type="component" value="Unassembled WGS sequence"/>
</dbReference>
<gene>
    <name evidence="1" type="ORF">PU648_34100</name>
</gene>
<protein>
    <submittedName>
        <fullName evidence="1">DUF6415 family natural product biosynthesis protein</fullName>
    </submittedName>
</protein>
<organism evidence="1 2">
    <name type="scientific">Streptomyces mirabilis</name>
    <dbReference type="NCBI Taxonomy" id="68239"/>
    <lineage>
        <taxon>Bacteria</taxon>
        <taxon>Bacillati</taxon>
        <taxon>Actinomycetota</taxon>
        <taxon>Actinomycetes</taxon>
        <taxon>Kitasatosporales</taxon>
        <taxon>Streptomycetaceae</taxon>
        <taxon>Streptomyces</taxon>
    </lineage>
</organism>
<evidence type="ECO:0000313" key="2">
    <source>
        <dbReference type="Proteomes" id="UP001257627"/>
    </source>
</evidence>
<dbReference type="Pfam" id="PF19979">
    <property type="entry name" value="DUF6415"/>
    <property type="match status" value="1"/>
</dbReference>
<reference evidence="1 2" key="1">
    <citation type="submission" date="2023-02" db="EMBL/GenBank/DDBJ databases">
        <authorList>
            <person name="Maleckis M."/>
        </authorList>
    </citation>
    <scope>NUCLEOTIDE SEQUENCE [LARGE SCALE GENOMIC DNA]</scope>
    <source>
        <strain evidence="1 2">P8-A2</strain>
    </source>
</reference>
<sequence>MTQRTGGPEALPLDVETMRETARRLLAEDAELPTAGELETLTLTLRGHMMLLVPAVEDAARPLPEDDIPRACALACVGEARMRLGLEPGRSLPQAVADALRLARSVNALVDHVVNLGAQA</sequence>
<dbReference type="RefSeq" id="WP_143608119.1">
    <property type="nucleotide sequence ID" value="NZ_CP107955.1"/>
</dbReference>
<accession>A0ABU3UTM7</accession>
<evidence type="ECO:0000313" key="1">
    <source>
        <dbReference type="EMBL" id="MDU8997288.1"/>
    </source>
</evidence>
<keyword evidence="2" id="KW-1185">Reference proteome</keyword>
<name>A0ABU3UTM7_9ACTN</name>